<keyword evidence="1" id="KW-0812">Transmembrane</keyword>
<dbReference type="AlphaFoldDB" id="A0A1H7TMB1"/>
<evidence type="ECO:0000313" key="3">
    <source>
        <dbReference type="Proteomes" id="UP000199421"/>
    </source>
</evidence>
<dbReference type="RefSeq" id="WP_093326878.1">
    <property type="nucleotide sequence ID" value="NZ_FOAF01000004.1"/>
</dbReference>
<protein>
    <submittedName>
        <fullName evidence="2">Uncharacterized protein</fullName>
    </submittedName>
</protein>
<name>A0A1H7TMB1_OLID1</name>
<reference evidence="3" key="1">
    <citation type="submission" date="2016-10" db="EMBL/GenBank/DDBJ databases">
        <authorList>
            <person name="Varghese N."/>
            <person name="Submissions S."/>
        </authorList>
    </citation>
    <scope>NUCLEOTIDE SEQUENCE [LARGE SCALE GENOMIC DNA]</scope>
    <source>
        <strain evidence="3">DSM 18733</strain>
    </source>
</reference>
<organism evidence="2 3">
    <name type="scientific">Olivibacter domesticus</name>
    <name type="common">Pseudosphingobacterium domesticum</name>
    <dbReference type="NCBI Taxonomy" id="407022"/>
    <lineage>
        <taxon>Bacteria</taxon>
        <taxon>Pseudomonadati</taxon>
        <taxon>Bacteroidota</taxon>
        <taxon>Sphingobacteriia</taxon>
        <taxon>Sphingobacteriales</taxon>
        <taxon>Sphingobacteriaceae</taxon>
        <taxon>Olivibacter</taxon>
    </lineage>
</organism>
<evidence type="ECO:0000256" key="1">
    <source>
        <dbReference type="SAM" id="Phobius"/>
    </source>
</evidence>
<feature type="transmembrane region" description="Helical" evidence="1">
    <location>
        <begin position="89"/>
        <end position="106"/>
    </location>
</feature>
<gene>
    <name evidence="2" type="ORF">SAMN05661044_03585</name>
</gene>
<keyword evidence="3" id="KW-1185">Reference proteome</keyword>
<keyword evidence="1" id="KW-1133">Transmembrane helix</keyword>
<sequence length="238" mass="26710">MIFIYSIVEKQLTQKSINATLKSNSVPQDIFLTVSQKYISWLGPWFPASPKMTKAFNQQGEEIRRKEWIDLVKSEARSLKETVPFQWGFFRNTIILLVVFGVLAIIRPGMNKRAAEAIAKQNEQLQYAVENLSGGDIAVVSFYNDVQGKSMNGIGLMKINHVEGDTIFINRSKTVIDNMKPTEAANIDRSEGAFETIIEKIKRPVLISSVKDRVLITYPTDVETSGYTVGSILSVESN</sequence>
<dbReference type="OrthoDB" id="701123at2"/>
<evidence type="ECO:0000313" key="2">
    <source>
        <dbReference type="EMBL" id="SEL85629.1"/>
    </source>
</evidence>
<dbReference type="EMBL" id="FOAF01000004">
    <property type="protein sequence ID" value="SEL85629.1"/>
    <property type="molecule type" value="Genomic_DNA"/>
</dbReference>
<dbReference type="Proteomes" id="UP000199421">
    <property type="component" value="Unassembled WGS sequence"/>
</dbReference>
<accession>A0A1H7TMB1</accession>
<proteinExistence type="predicted"/>
<dbReference type="STRING" id="407022.SAMN05661044_03585"/>
<keyword evidence="1" id="KW-0472">Membrane</keyword>